<dbReference type="FunFam" id="1.20.1070.10:FF:000065">
    <property type="entry name" value="G-protein coupled receptor 4"/>
    <property type="match status" value="1"/>
</dbReference>
<dbReference type="PRINTS" id="PR00237">
    <property type="entry name" value="GPCRRHODOPSN"/>
</dbReference>
<evidence type="ECO:0000256" key="5">
    <source>
        <dbReference type="ARBA" id="ARBA00022989"/>
    </source>
</evidence>
<dbReference type="InterPro" id="IPR017452">
    <property type="entry name" value="GPCR_Rhodpsn_7TM"/>
</dbReference>
<comment type="similarity">
    <text evidence="2 12">Belongs to the G-protein coupled receptor 1 family.</text>
</comment>
<dbReference type="GO" id="GO:0010972">
    <property type="term" value="P:negative regulation of G2/M transition of mitotic cell cycle"/>
    <property type="evidence" value="ECO:0007669"/>
    <property type="project" value="TreeGrafter"/>
</dbReference>
<evidence type="ECO:0000313" key="16">
    <source>
        <dbReference type="Proteomes" id="UP000694620"/>
    </source>
</evidence>
<evidence type="ECO:0000256" key="1">
    <source>
        <dbReference type="ARBA" id="ARBA00004651"/>
    </source>
</evidence>
<keyword evidence="9 12" id="KW-0675">Receptor</keyword>
<protein>
    <submittedName>
        <fullName evidence="15">G protein-coupled receptor 184</fullName>
    </submittedName>
</protein>
<dbReference type="RefSeq" id="XP_051790288.1">
    <property type="nucleotide sequence ID" value="XM_051934328.1"/>
</dbReference>
<accession>A0A8C4XHZ1</accession>
<evidence type="ECO:0000256" key="9">
    <source>
        <dbReference type="ARBA" id="ARBA00023170"/>
    </source>
</evidence>
<keyword evidence="8" id="KW-1015">Disulfide bond</keyword>
<dbReference type="InterPro" id="IPR000276">
    <property type="entry name" value="GPCR_Rhodpsn"/>
</dbReference>
<keyword evidence="16" id="KW-1185">Reference proteome</keyword>
<comment type="subcellular location">
    <subcellularLocation>
        <location evidence="1">Cell membrane</location>
        <topology evidence="1">Multi-pass membrane protein</topology>
    </subcellularLocation>
</comment>
<evidence type="ECO:0000256" key="4">
    <source>
        <dbReference type="ARBA" id="ARBA00022692"/>
    </source>
</evidence>
<dbReference type="GeneTree" id="ENSGT01150000286937"/>
<dbReference type="OrthoDB" id="6021389at2759"/>
<evidence type="ECO:0000256" key="2">
    <source>
        <dbReference type="ARBA" id="ARBA00010663"/>
    </source>
</evidence>
<feature type="transmembrane region" description="Helical" evidence="13">
    <location>
        <begin position="102"/>
        <end position="120"/>
    </location>
</feature>
<dbReference type="PROSITE" id="PS50262">
    <property type="entry name" value="G_PROTEIN_RECEP_F1_2"/>
    <property type="match status" value="1"/>
</dbReference>
<dbReference type="PROSITE" id="PS00237">
    <property type="entry name" value="G_PROTEIN_RECEP_F1_1"/>
    <property type="match status" value="1"/>
</dbReference>
<keyword evidence="11 12" id="KW-0807">Transducer</keyword>
<gene>
    <name evidence="15" type="primary">gpr184</name>
</gene>
<keyword evidence="6 12" id="KW-0297">G-protein coupled receptor</keyword>
<dbReference type="GO" id="GO:0004930">
    <property type="term" value="F:G protein-coupled receptor activity"/>
    <property type="evidence" value="ECO:0007669"/>
    <property type="project" value="UniProtKB-KW"/>
</dbReference>
<proteinExistence type="inferred from homology"/>
<evidence type="ECO:0000256" key="6">
    <source>
        <dbReference type="ARBA" id="ARBA00023040"/>
    </source>
</evidence>
<dbReference type="GO" id="GO:0000082">
    <property type="term" value="P:G1/S transition of mitotic cell cycle"/>
    <property type="evidence" value="ECO:0007669"/>
    <property type="project" value="TreeGrafter"/>
</dbReference>
<evidence type="ECO:0000256" key="3">
    <source>
        <dbReference type="ARBA" id="ARBA00022475"/>
    </source>
</evidence>
<feature type="transmembrane region" description="Helical" evidence="13">
    <location>
        <begin position="277"/>
        <end position="299"/>
    </location>
</feature>
<feature type="transmembrane region" description="Helical" evidence="13">
    <location>
        <begin position="140"/>
        <end position="161"/>
    </location>
</feature>
<dbReference type="Ensembl" id="ENSECRT00000034129.1">
    <property type="protein sequence ID" value="ENSECRP00000033401.1"/>
    <property type="gene ID" value="ENSECRG00000022613.1"/>
</dbReference>
<dbReference type="PRINTS" id="PR01157">
    <property type="entry name" value="P2YPURNOCPTR"/>
</dbReference>
<name>A0A8C4XHZ1_ERPCA</name>
<evidence type="ECO:0000256" key="11">
    <source>
        <dbReference type="ARBA" id="ARBA00023224"/>
    </source>
</evidence>
<feature type="transmembrane region" description="Helical" evidence="13">
    <location>
        <begin position="28"/>
        <end position="50"/>
    </location>
</feature>
<keyword evidence="4 12" id="KW-0812">Transmembrane</keyword>
<dbReference type="SUPFAM" id="SSF81321">
    <property type="entry name" value="Family A G protein-coupled receptor-like"/>
    <property type="match status" value="1"/>
</dbReference>
<dbReference type="Proteomes" id="UP000694620">
    <property type="component" value="Unassembled WGS sequence"/>
</dbReference>
<sequence>MVAEVQPGLMTNDSRCGINFSEGRWPLVFIYSVVFTLALVAHLLTLGPIIQQVRSHNILGVYLLNLSLSDLLYTLTVPLWIHYYYNNHTWHMGRHVCHIAGFIYYSNTYISIFMLCFISLDRCLAVSFPLWAKAFRKPRYGWYISAFVILGVMGVHLPVALVNSNNNTLVNGSSEMKDCYDSYPLSTLVAKFNYIRITFGFLVPLALLIFCNFQVFKGVRKSSSIQDKSKRKVKLLSIWVIVIFAFCFAPYHIILFLRTIMSSLHPGSCDFDRHVHHLFSFSLAMSSLNSVADPFLYVFSSNCVREDLTEISRSFCAHLGHRWPPHSSSKLSIRQLSTRVVTSWTALDKI</sequence>
<evidence type="ECO:0000256" key="13">
    <source>
        <dbReference type="SAM" id="Phobius"/>
    </source>
</evidence>
<feature type="transmembrane region" description="Helical" evidence="13">
    <location>
        <begin position="236"/>
        <end position="257"/>
    </location>
</feature>
<evidence type="ECO:0000256" key="10">
    <source>
        <dbReference type="ARBA" id="ARBA00023180"/>
    </source>
</evidence>
<feature type="transmembrane region" description="Helical" evidence="13">
    <location>
        <begin position="194"/>
        <end position="215"/>
    </location>
</feature>
<dbReference type="PANTHER" id="PTHR24234">
    <property type="entry name" value="LYSOPHOSPHATIDIC ACID RECEPTOR 5/SPHINGOSYLPHOSPHORYLCHOLINE RECEPTOR"/>
    <property type="match status" value="1"/>
</dbReference>
<dbReference type="Pfam" id="PF00001">
    <property type="entry name" value="7tm_1"/>
    <property type="match status" value="1"/>
</dbReference>
<reference evidence="15" key="2">
    <citation type="submission" date="2025-09" db="UniProtKB">
        <authorList>
            <consortium name="Ensembl"/>
        </authorList>
    </citation>
    <scope>IDENTIFICATION</scope>
</reference>
<evidence type="ECO:0000259" key="14">
    <source>
        <dbReference type="PROSITE" id="PS50262"/>
    </source>
</evidence>
<keyword evidence="7 13" id="KW-0472">Membrane</keyword>
<dbReference type="Gene3D" id="1.20.1070.10">
    <property type="entry name" value="Rhodopsin 7-helix transmembrane proteins"/>
    <property type="match status" value="1"/>
</dbReference>
<dbReference type="AlphaFoldDB" id="A0A8C4XHZ1"/>
<dbReference type="RefSeq" id="XP_051790293.1">
    <property type="nucleotide sequence ID" value="XM_051934333.1"/>
</dbReference>
<organism evidence="15 16">
    <name type="scientific">Erpetoichthys calabaricus</name>
    <name type="common">Rope fish</name>
    <name type="synonym">Calamoichthys calabaricus</name>
    <dbReference type="NCBI Taxonomy" id="27687"/>
    <lineage>
        <taxon>Eukaryota</taxon>
        <taxon>Metazoa</taxon>
        <taxon>Chordata</taxon>
        <taxon>Craniata</taxon>
        <taxon>Vertebrata</taxon>
        <taxon>Euteleostomi</taxon>
        <taxon>Actinopterygii</taxon>
        <taxon>Polypteriformes</taxon>
        <taxon>Polypteridae</taxon>
        <taxon>Erpetoichthys</taxon>
    </lineage>
</organism>
<dbReference type="PANTHER" id="PTHR24234:SF7">
    <property type="entry name" value="G-PROTEIN COUPLED RECEPTOR 132-RELATED"/>
    <property type="match status" value="1"/>
</dbReference>
<keyword evidence="10" id="KW-0325">Glycoprotein</keyword>
<dbReference type="GO" id="GO:0005886">
    <property type="term" value="C:plasma membrane"/>
    <property type="evidence" value="ECO:0007669"/>
    <property type="project" value="UniProtKB-SubCell"/>
</dbReference>
<dbReference type="GeneID" id="114644932"/>
<feature type="domain" description="G-protein coupled receptors family 1 profile" evidence="14">
    <location>
        <begin position="41"/>
        <end position="297"/>
    </location>
</feature>
<evidence type="ECO:0000256" key="8">
    <source>
        <dbReference type="ARBA" id="ARBA00023157"/>
    </source>
</evidence>
<evidence type="ECO:0000313" key="15">
    <source>
        <dbReference type="Ensembl" id="ENSECRP00000033401.1"/>
    </source>
</evidence>
<evidence type="ECO:0000256" key="7">
    <source>
        <dbReference type="ARBA" id="ARBA00023136"/>
    </source>
</evidence>
<evidence type="ECO:0000256" key="12">
    <source>
        <dbReference type="RuleBase" id="RU000688"/>
    </source>
</evidence>
<keyword evidence="3" id="KW-1003">Cell membrane</keyword>
<reference evidence="15" key="1">
    <citation type="submission" date="2025-08" db="UniProtKB">
        <authorList>
            <consortium name="Ensembl"/>
        </authorList>
    </citation>
    <scope>IDENTIFICATION</scope>
</reference>
<feature type="transmembrane region" description="Helical" evidence="13">
    <location>
        <begin position="62"/>
        <end position="82"/>
    </location>
</feature>
<keyword evidence="5 13" id="KW-1133">Transmembrane helix</keyword>